<dbReference type="Proteomes" id="UP000030564">
    <property type="component" value="Unassembled WGS sequence"/>
</dbReference>
<sequence>MITSSALPVRVIGTEPGGDGQRVANDLNAQYADTRQNCGSASLPAALCSGVILRATINGTAYRAWNPSPLSQQNGGVSFFYLRKDAHFKGFPSNYPNTSGFVFFPLQQRPAGSVEVQVLCIFPIDGGSDIRGDHGCGVSSNYPTVSRSCEQQGITTAAGWLTHYNQGSTGWKYQRQCGFNVRASQGALAANAFYQGILAMKLMGAESFNSWNEIRLATWPQNIHTTIPIKAFFYTSNGLAAARYNQQDFYKYSSKAIPIIKLTMPRTTAESARFEFIKADQAVGNWN</sequence>
<name>A0A0A6DL85_9PSED</name>
<organism evidence="1 2">
    <name type="scientific">Pseudomonas chlororaphis</name>
    <dbReference type="NCBI Taxonomy" id="587753"/>
    <lineage>
        <taxon>Bacteria</taxon>
        <taxon>Pseudomonadati</taxon>
        <taxon>Pseudomonadota</taxon>
        <taxon>Gammaproteobacteria</taxon>
        <taxon>Pseudomonadales</taxon>
        <taxon>Pseudomonadaceae</taxon>
        <taxon>Pseudomonas</taxon>
    </lineage>
</organism>
<evidence type="ECO:0008006" key="3">
    <source>
        <dbReference type="Google" id="ProtNLM"/>
    </source>
</evidence>
<protein>
    <recommendedName>
        <fullName evidence="3">Halovibrin HvnA</fullName>
    </recommendedName>
</protein>
<proteinExistence type="predicted"/>
<evidence type="ECO:0000313" key="1">
    <source>
        <dbReference type="EMBL" id="KHA75437.1"/>
    </source>
</evidence>
<reference evidence="1 2" key="1">
    <citation type="submission" date="2014-10" db="EMBL/GenBank/DDBJ databases">
        <title>Draft genome sequence of Pseudomonas chlororaphis EA105.</title>
        <authorList>
            <person name="McCully L.M."/>
            <person name="Bitzer A.S."/>
            <person name="Spence C."/>
            <person name="Bais H."/>
            <person name="Silby M.W."/>
        </authorList>
    </citation>
    <scope>NUCLEOTIDE SEQUENCE [LARGE SCALE GENOMIC DNA]</scope>
    <source>
        <strain evidence="1 2">EA105</strain>
    </source>
</reference>
<evidence type="ECO:0000313" key="2">
    <source>
        <dbReference type="Proteomes" id="UP000030564"/>
    </source>
</evidence>
<accession>A0A0A6DL85</accession>
<comment type="caution">
    <text evidence="1">The sequence shown here is derived from an EMBL/GenBank/DDBJ whole genome shotgun (WGS) entry which is preliminary data.</text>
</comment>
<dbReference type="EMBL" id="JSFK01000001">
    <property type="protein sequence ID" value="KHA75437.1"/>
    <property type="molecule type" value="Genomic_DNA"/>
</dbReference>
<dbReference type="PATRIC" id="fig|587753.9.peg.407"/>
<gene>
    <name evidence="1" type="ORF">NZ35_02000</name>
</gene>
<dbReference type="AlphaFoldDB" id="A0A0A6DL85"/>